<proteinExistence type="predicted"/>
<dbReference type="Pfam" id="PF12672">
    <property type="entry name" value="DUF3793"/>
    <property type="match status" value="1"/>
</dbReference>
<sequence>MSSEVFQIIKSMNLKNLEIQLAIQCAPFIMGIKISNLLIVQRENAEYVEEMFKNGEISYFILCETQNKTTFLLYRLNELMDYLSKREVINLLAVLGYKNHMLFEILSCIRKKYEAYMATSKKFPHELGLILGYPVEDVYGFMANQGQNFLYAGYWKVYENIKEKQRMFEKYNQAKETAIRLVSSGESIWEIIDKYSNNNLQNAVI</sequence>
<gene>
    <name evidence="1" type="ORF">C8E03_107150</name>
</gene>
<protein>
    <submittedName>
        <fullName evidence="1">Uncharacterized protein DUF3793</fullName>
    </submittedName>
</protein>
<dbReference type="AlphaFoldDB" id="A0A318EUZ6"/>
<dbReference type="EMBL" id="QICS01000007">
    <property type="protein sequence ID" value="PXV89173.1"/>
    <property type="molecule type" value="Genomic_DNA"/>
</dbReference>
<reference evidence="1 2" key="1">
    <citation type="submission" date="2018-05" db="EMBL/GenBank/DDBJ databases">
        <title>Genomic Encyclopedia of Type Strains, Phase IV (KMG-IV): sequencing the most valuable type-strain genomes for metagenomic binning, comparative biology and taxonomic classification.</title>
        <authorList>
            <person name="Goeker M."/>
        </authorList>
    </citation>
    <scope>NUCLEOTIDE SEQUENCE [LARGE SCALE GENOMIC DNA]</scope>
    <source>
        <strain evidence="1 2">DSM 28816</strain>
    </source>
</reference>
<dbReference type="InterPro" id="IPR024523">
    <property type="entry name" value="DUF3793"/>
</dbReference>
<accession>A0A318EUZ6</accession>
<evidence type="ECO:0000313" key="2">
    <source>
        <dbReference type="Proteomes" id="UP000247523"/>
    </source>
</evidence>
<evidence type="ECO:0000313" key="1">
    <source>
        <dbReference type="EMBL" id="PXV89173.1"/>
    </source>
</evidence>
<name>A0A318EUZ6_9FIRM</name>
<organism evidence="1 2">
    <name type="scientific">Lachnotalea glycerini</name>
    <dbReference type="NCBI Taxonomy" id="1763509"/>
    <lineage>
        <taxon>Bacteria</taxon>
        <taxon>Bacillati</taxon>
        <taxon>Bacillota</taxon>
        <taxon>Clostridia</taxon>
        <taxon>Lachnospirales</taxon>
        <taxon>Lachnospiraceae</taxon>
        <taxon>Lachnotalea</taxon>
    </lineage>
</organism>
<dbReference type="Proteomes" id="UP000247523">
    <property type="component" value="Unassembled WGS sequence"/>
</dbReference>
<comment type="caution">
    <text evidence="1">The sequence shown here is derived from an EMBL/GenBank/DDBJ whole genome shotgun (WGS) entry which is preliminary data.</text>
</comment>
<dbReference type="RefSeq" id="WP_110291306.1">
    <property type="nucleotide sequence ID" value="NZ_QICS01000007.1"/>
</dbReference>